<proteinExistence type="inferred from homology"/>
<dbReference type="SUPFAM" id="SSF103111">
    <property type="entry name" value="Activator of Hsp90 ATPase, Aha1"/>
    <property type="match status" value="1"/>
</dbReference>
<comment type="similarity">
    <text evidence="1">Belongs to the AHA1 family.</text>
</comment>
<dbReference type="Proteomes" id="UP001055712">
    <property type="component" value="Unassembled WGS sequence"/>
</dbReference>
<comment type="caution">
    <text evidence="3">The sequence shown here is derived from an EMBL/GenBank/DDBJ whole genome shotgun (WGS) entry which is preliminary data.</text>
</comment>
<feature type="domain" description="Activator of Hsp90 ATPase AHSA1-like N-terminal" evidence="2">
    <location>
        <begin position="30"/>
        <end position="161"/>
    </location>
</feature>
<evidence type="ECO:0000259" key="2">
    <source>
        <dbReference type="SMART" id="SM01000"/>
    </source>
</evidence>
<sequence length="360" mass="38343">MAKWGEGDSRWQVADLGEAGRNVNGWHWTEKDALPWCRDRLQELLGSADVAPGSGVGVKCTGVKGCEGEAVVNNRKNKVIAAYELAVVLGWEATGGGDGAEVVEGEIRLPYISEENHDEDPEIQVAASTQGPAAHKAREAILGSGKKVIFDAIATFVRELRAGGPAQSGAVQPKSAPAQSVDSAAAAAAAAAAGKAAGAPEAAAPVAAAEEEQPKVEKAAGTGNTIELKEKFFAGAAELYECFTVPPRMMAYSQSPAEAEPRPGGRFMMFGGSVQGVFREVEPNRRLVLDWRFSNWEDDVFSRLELRFQEPDKGNTTVLLKQTGIPDGDRFGNPDVVGVTEAGWRQQVFGRIRRVFGYGC</sequence>
<organism evidence="3 4">
    <name type="scientific">Chlorella vulgaris</name>
    <name type="common">Green alga</name>
    <dbReference type="NCBI Taxonomy" id="3077"/>
    <lineage>
        <taxon>Eukaryota</taxon>
        <taxon>Viridiplantae</taxon>
        <taxon>Chlorophyta</taxon>
        <taxon>core chlorophytes</taxon>
        <taxon>Trebouxiophyceae</taxon>
        <taxon>Chlorellales</taxon>
        <taxon>Chlorellaceae</taxon>
        <taxon>Chlorella clade</taxon>
        <taxon>Chlorella</taxon>
    </lineage>
</organism>
<dbReference type="Gene3D" id="3.15.10.20">
    <property type="entry name" value="Activator of Hsp90 ATPase Aha1, N-terminal domain"/>
    <property type="match status" value="1"/>
</dbReference>
<gene>
    <name evidence="3" type="ORF">D9Q98_008954</name>
</gene>
<dbReference type="GO" id="GO:0001671">
    <property type="term" value="F:ATPase activator activity"/>
    <property type="evidence" value="ECO:0007669"/>
    <property type="project" value="InterPro"/>
</dbReference>
<reference evidence="3" key="1">
    <citation type="journal article" date="2019" name="Plant J.">
        <title>Chlorella vulgaris genome assembly and annotation reveals the molecular basis for metabolic acclimation to high light conditions.</title>
        <authorList>
            <person name="Cecchin M."/>
            <person name="Marcolungo L."/>
            <person name="Rossato M."/>
            <person name="Girolomoni L."/>
            <person name="Cosentino E."/>
            <person name="Cuine S."/>
            <person name="Li-Beisson Y."/>
            <person name="Delledonne M."/>
            <person name="Ballottari M."/>
        </authorList>
    </citation>
    <scope>NUCLEOTIDE SEQUENCE</scope>
    <source>
        <strain evidence="3">211/11P</strain>
    </source>
</reference>
<keyword evidence="4" id="KW-1185">Reference proteome</keyword>
<evidence type="ECO:0000313" key="3">
    <source>
        <dbReference type="EMBL" id="KAI3425185.1"/>
    </source>
</evidence>
<dbReference type="GO" id="GO:0006457">
    <property type="term" value="P:protein folding"/>
    <property type="evidence" value="ECO:0007669"/>
    <property type="project" value="TreeGrafter"/>
</dbReference>
<dbReference type="SUPFAM" id="SSF55961">
    <property type="entry name" value="Bet v1-like"/>
    <property type="match status" value="1"/>
</dbReference>
<dbReference type="PANTHER" id="PTHR13009">
    <property type="entry name" value="HEAT SHOCK PROTEIN 90 HSP90 CO-CHAPERONE AHA-1"/>
    <property type="match status" value="1"/>
</dbReference>
<dbReference type="GO" id="GO:0051087">
    <property type="term" value="F:protein-folding chaperone binding"/>
    <property type="evidence" value="ECO:0007669"/>
    <property type="project" value="InterPro"/>
</dbReference>
<dbReference type="GO" id="GO:0005829">
    <property type="term" value="C:cytosol"/>
    <property type="evidence" value="ECO:0007669"/>
    <property type="project" value="TreeGrafter"/>
</dbReference>
<dbReference type="Pfam" id="PF08327">
    <property type="entry name" value="AHSA1"/>
    <property type="match status" value="1"/>
</dbReference>
<dbReference type="OrthoDB" id="567237at2759"/>
<dbReference type="EMBL" id="SIDB01000012">
    <property type="protein sequence ID" value="KAI3425185.1"/>
    <property type="molecule type" value="Genomic_DNA"/>
</dbReference>
<dbReference type="InterPro" id="IPR023393">
    <property type="entry name" value="START-like_dom_sf"/>
</dbReference>
<reference evidence="3" key="2">
    <citation type="submission" date="2020-11" db="EMBL/GenBank/DDBJ databases">
        <authorList>
            <person name="Cecchin M."/>
            <person name="Marcolungo L."/>
            <person name="Rossato M."/>
            <person name="Girolomoni L."/>
            <person name="Cosentino E."/>
            <person name="Cuine S."/>
            <person name="Li-Beisson Y."/>
            <person name="Delledonne M."/>
            <person name="Ballottari M."/>
        </authorList>
    </citation>
    <scope>NUCLEOTIDE SEQUENCE</scope>
    <source>
        <strain evidence="3">211/11P</strain>
        <tissue evidence="3">Whole cell</tissue>
    </source>
</reference>
<dbReference type="InterPro" id="IPR013538">
    <property type="entry name" value="ASHA1/2-like_C"/>
</dbReference>
<evidence type="ECO:0000256" key="1">
    <source>
        <dbReference type="ARBA" id="ARBA00006817"/>
    </source>
</evidence>
<dbReference type="PANTHER" id="PTHR13009:SF8">
    <property type="entry name" value="AHA1 DOMAIN-CONTAINING PROTEIN"/>
    <property type="match status" value="1"/>
</dbReference>
<protein>
    <recommendedName>
        <fullName evidence="2">Activator of Hsp90 ATPase AHSA1-like N-terminal domain-containing protein</fullName>
    </recommendedName>
</protein>
<dbReference type="SMART" id="SM01000">
    <property type="entry name" value="Aha1_N"/>
    <property type="match status" value="1"/>
</dbReference>
<dbReference type="Pfam" id="PF09229">
    <property type="entry name" value="Aha1_N"/>
    <property type="match status" value="1"/>
</dbReference>
<dbReference type="AlphaFoldDB" id="A0A9D4YTP1"/>
<name>A0A9D4YTP1_CHLVU</name>
<dbReference type="Gene3D" id="3.30.530.20">
    <property type="match status" value="1"/>
</dbReference>
<dbReference type="InterPro" id="IPR036338">
    <property type="entry name" value="Aha1"/>
</dbReference>
<evidence type="ECO:0000313" key="4">
    <source>
        <dbReference type="Proteomes" id="UP001055712"/>
    </source>
</evidence>
<dbReference type="CDD" id="cd08892">
    <property type="entry name" value="SRPBCC_Aha1"/>
    <property type="match status" value="1"/>
</dbReference>
<accession>A0A9D4YTP1</accession>
<dbReference type="InterPro" id="IPR015310">
    <property type="entry name" value="AHSA1-like_N"/>
</dbReference>